<keyword evidence="5 6" id="KW-0539">Nucleus</keyword>
<feature type="region of interest" description="Disordered" evidence="8">
    <location>
        <begin position="207"/>
        <end position="231"/>
    </location>
</feature>
<evidence type="ECO:0000313" key="9">
    <source>
        <dbReference type="EMBL" id="KJZ76711.1"/>
    </source>
</evidence>
<feature type="compositionally biased region" description="Low complexity" evidence="8">
    <location>
        <begin position="212"/>
        <end position="231"/>
    </location>
</feature>
<dbReference type="HAMAP" id="MF_03056">
    <property type="entry name" value="TRM82"/>
    <property type="match status" value="1"/>
</dbReference>
<evidence type="ECO:0000256" key="3">
    <source>
        <dbReference type="ARBA" id="ARBA00022694"/>
    </source>
</evidence>
<dbReference type="Gene3D" id="2.130.10.10">
    <property type="entry name" value="YVTN repeat-like/Quinoprotein amine dehydrogenase"/>
    <property type="match status" value="1"/>
</dbReference>
<keyword evidence="3 6" id="KW-0819">tRNA processing</keyword>
<feature type="compositionally biased region" description="Basic and acidic residues" evidence="8">
    <location>
        <begin position="118"/>
        <end position="130"/>
    </location>
</feature>
<evidence type="ECO:0000313" key="10">
    <source>
        <dbReference type="Proteomes" id="UP000054481"/>
    </source>
</evidence>
<comment type="function">
    <text evidence="6">Required for the formation of N(7)-methylguanine at position 46 (m7G46) in tRNA. In the complex, it is required to stabilize and induce conformational changes of the catalytic subunit.</text>
</comment>
<protein>
    <submittedName>
        <fullName evidence="9">Uncharacterized protein</fullName>
    </submittedName>
</protein>
<evidence type="ECO:0000256" key="8">
    <source>
        <dbReference type="SAM" id="MobiDB-lite"/>
    </source>
</evidence>
<feature type="region of interest" description="Disordered" evidence="8">
    <location>
        <begin position="514"/>
        <end position="544"/>
    </location>
</feature>
<dbReference type="GO" id="GO:0043527">
    <property type="term" value="C:tRNA methyltransferase complex"/>
    <property type="evidence" value="ECO:0007669"/>
    <property type="project" value="TreeGrafter"/>
</dbReference>
<feature type="region of interest" description="Disordered" evidence="8">
    <location>
        <begin position="43"/>
        <end position="135"/>
    </location>
</feature>
<dbReference type="EMBL" id="KQ030510">
    <property type="protein sequence ID" value="KJZ76711.1"/>
    <property type="molecule type" value="Genomic_DNA"/>
</dbReference>
<evidence type="ECO:0000256" key="5">
    <source>
        <dbReference type="ARBA" id="ARBA00023242"/>
    </source>
</evidence>
<dbReference type="InterPro" id="IPR015943">
    <property type="entry name" value="WD40/YVTN_repeat-like_dom_sf"/>
</dbReference>
<keyword evidence="4 6" id="KW-0677">Repeat</keyword>
<accession>A0A0F7ZLV5</accession>
<dbReference type="InterPro" id="IPR028884">
    <property type="entry name" value="Trm82"/>
</dbReference>
<dbReference type="Proteomes" id="UP000054481">
    <property type="component" value="Unassembled WGS sequence"/>
</dbReference>
<feature type="compositionally biased region" description="Acidic residues" evidence="8">
    <location>
        <begin position="521"/>
        <end position="544"/>
    </location>
</feature>
<comment type="pathway">
    <text evidence="6">tRNA modification; N(7)-methylguanine-tRNA biosynthesis.</text>
</comment>
<dbReference type="GO" id="GO:0005829">
    <property type="term" value="C:cytosol"/>
    <property type="evidence" value="ECO:0007669"/>
    <property type="project" value="TreeGrafter"/>
</dbReference>
<feature type="repeat" description="WD" evidence="7">
    <location>
        <begin position="326"/>
        <end position="368"/>
    </location>
</feature>
<dbReference type="PANTHER" id="PTHR16288">
    <property type="entry name" value="WD40 REPEAT PROTEIN 4"/>
    <property type="match status" value="1"/>
</dbReference>
<dbReference type="GO" id="GO:0106004">
    <property type="term" value="P:tRNA (guanine-N7)-methylation"/>
    <property type="evidence" value="ECO:0007669"/>
    <property type="project" value="UniProtKB-UniRule"/>
</dbReference>
<evidence type="ECO:0000256" key="6">
    <source>
        <dbReference type="HAMAP-Rule" id="MF_03056"/>
    </source>
</evidence>
<dbReference type="UniPathway" id="UPA00989"/>
<feature type="compositionally biased region" description="Low complexity" evidence="8">
    <location>
        <begin position="76"/>
        <end position="106"/>
    </location>
</feature>
<evidence type="ECO:0000256" key="1">
    <source>
        <dbReference type="ARBA" id="ARBA00004123"/>
    </source>
</evidence>
<dbReference type="PROSITE" id="PS50082">
    <property type="entry name" value="WD_REPEATS_2"/>
    <property type="match status" value="1"/>
</dbReference>
<comment type="similarity">
    <text evidence="6">Belongs to the WD repeat TRM82 family.</text>
</comment>
<dbReference type="SUPFAM" id="SSF50978">
    <property type="entry name" value="WD40 repeat-like"/>
    <property type="match status" value="1"/>
</dbReference>
<name>A0A0F7ZLV5_9HYPO</name>
<dbReference type="InterPro" id="IPR036322">
    <property type="entry name" value="WD40_repeat_dom_sf"/>
</dbReference>
<feature type="compositionally biased region" description="Basic and acidic residues" evidence="8">
    <location>
        <begin position="60"/>
        <end position="74"/>
    </location>
</feature>
<evidence type="ECO:0000256" key="7">
    <source>
        <dbReference type="PROSITE-ProRule" id="PRU00221"/>
    </source>
</evidence>
<dbReference type="PANTHER" id="PTHR16288:SF0">
    <property type="entry name" value="TRNA (GUANINE-N(7)-)-METHYLTRANSFERASE NON-CATALYTIC SUBUNIT WDR4"/>
    <property type="match status" value="1"/>
</dbReference>
<evidence type="ECO:0000256" key="4">
    <source>
        <dbReference type="ARBA" id="ARBA00022737"/>
    </source>
</evidence>
<dbReference type="InterPro" id="IPR001680">
    <property type="entry name" value="WD40_rpt"/>
</dbReference>
<dbReference type="OrthoDB" id="339900at2759"/>
<evidence type="ECO:0000256" key="2">
    <source>
        <dbReference type="ARBA" id="ARBA00022574"/>
    </source>
</evidence>
<dbReference type="AlphaFoldDB" id="A0A0F7ZLV5"/>
<dbReference type="GO" id="GO:0005634">
    <property type="term" value="C:nucleus"/>
    <property type="evidence" value="ECO:0007669"/>
    <property type="project" value="UniProtKB-SubCell"/>
</dbReference>
<keyword evidence="2 6" id="KW-0853">WD repeat</keyword>
<sequence length="544" mass="58331">MKIPYNRLHAKGDVLFAARGGSIHSFSLLDGKHISTWQHPDATKVAAASDDARDVDESEPPAKRQKMGDGKDLKVPPAGDADATPAAETPATDGDAAQNEGDSGSKANDKKNKKKNKSDRERQQLGRVPDRPVITELTSTADGRHVLAVSGHDKIIWVFEHDGQGGLKAISQRTMPKRPSAVTVGPDSQIISADKFGDVYALPLIPKPPSPSSAARSPPTTSPAAVSQPAAPAANTLTVHSKRNLEALQNQQRQLELRRERGLAAAEQPKDAPGFELTLLLGHVSMLTALALGESGGRAYVLTGDRDEHVRVSRYAPQAHVIEGFCLGHREFVAAMVVPASRRDVLVSGGGDEELFVWDWKAGEQLSRASVLSLAQKVAPQTTKVAVSGLTSLVYPSQEGPLTYILAICEGVPAIFTWQLTDDNALHHPSIIQLPANAMHLSVSLADEARPRLVVAMDPAQTSAKSLHGYSLTTDNSRLITDTETPFHDEEVEANEGDASEDEVRRLLYTVEHLRKKSDGGEDEPTNGDAAAEAEAEMAQVAEE</sequence>
<gene>
    <name evidence="9" type="ORF">HIM_04047</name>
</gene>
<keyword evidence="10" id="KW-1185">Reference proteome</keyword>
<reference evidence="9 10" key="1">
    <citation type="journal article" date="2014" name="Genome Biol. Evol.">
        <title>Comparative genomics and transcriptomics analyses reveal divergent lifestyle features of nematode endoparasitic fungus Hirsutella minnesotensis.</title>
        <authorList>
            <person name="Lai Y."/>
            <person name="Liu K."/>
            <person name="Zhang X."/>
            <person name="Zhang X."/>
            <person name="Li K."/>
            <person name="Wang N."/>
            <person name="Shu C."/>
            <person name="Wu Y."/>
            <person name="Wang C."/>
            <person name="Bushley K.E."/>
            <person name="Xiang M."/>
            <person name="Liu X."/>
        </authorList>
    </citation>
    <scope>NUCLEOTIDE SEQUENCE [LARGE SCALE GENOMIC DNA]</scope>
    <source>
        <strain evidence="9 10">3608</strain>
    </source>
</reference>
<comment type="subcellular location">
    <subcellularLocation>
        <location evidence="1 6">Nucleus</location>
    </subcellularLocation>
</comment>
<proteinExistence type="inferred from homology"/>
<organism evidence="9 10">
    <name type="scientific">Hirsutella minnesotensis 3608</name>
    <dbReference type="NCBI Taxonomy" id="1043627"/>
    <lineage>
        <taxon>Eukaryota</taxon>
        <taxon>Fungi</taxon>
        <taxon>Dikarya</taxon>
        <taxon>Ascomycota</taxon>
        <taxon>Pezizomycotina</taxon>
        <taxon>Sordariomycetes</taxon>
        <taxon>Hypocreomycetidae</taxon>
        <taxon>Hypocreales</taxon>
        <taxon>Ophiocordycipitaceae</taxon>
        <taxon>Hirsutella</taxon>
    </lineage>
</organism>